<dbReference type="RefSeq" id="WP_213166406.1">
    <property type="nucleotide sequence ID" value="NZ_CP058559.1"/>
</dbReference>
<reference evidence="6 7" key="1">
    <citation type="submission" date="2020-07" db="EMBL/GenBank/DDBJ databases">
        <title>Alkalicella. sp. LB2 genome.</title>
        <authorList>
            <person name="Postec A."/>
            <person name="Quemeneur M."/>
        </authorList>
    </citation>
    <scope>NUCLEOTIDE SEQUENCE [LARGE SCALE GENOMIC DNA]</scope>
    <source>
        <strain evidence="6 7">LB2</strain>
    </source>
</reference>
<dbReference type="KEGG" id="acae:HYG86_15150"/>
<feature type="domain" description="Methyl-accepting transducer" evidence="5">
    <location>
        <begin position="388"/>
        <end position="659"/>
    </location>
</feature>
<accession>A0A7G9WBE6</accession>
<organism evidence="6 7">
    <name type="scientific">Alkalicella caledoniensis</name>
    <dbReference type="NCBI Taxonomy" id="2731377"/>
    <lineage>
        <taxon>Bacteria</taxon>
        <taxon>Bacillati</taxon>
        <taxon>Bacillota</taxon>
        <taxon>Clostridia</taxon>
        <taxon>Eubacteriales</taxon>
        <taxon>Proteinivoracaceae</taxon>
        <taxon>Alkalicella</taxon>
    </lineage>
</organism>
<dbReference type="SUPFAM" id="SSF103190">
    <property type="entry name" value="Sensory domain-like"/>
    <property type="match status" value="1"/>
</dbReference>
<dbReference type="AlphaFoldDB" id="A0A7G9WBE6"/>
<feature type="transmembrane region" description="Helical" evidence="4">
    <location>
        <begin position="293"/>
        <end position="312"/>
    </location>
</feature>
<dbReference type="InterPro" id="IPR004089">
    <property type="entry name" value="MCPsignal_dom"/>
</dbReference>
<keyword evidence="4" id="KW-1133">Transmembrane helix</keyword>
<keyword evidence="7" id="KW-1185">Reference proteome</keyword>
<evidence type="ECO:0000256" key="1">
    <source>
        <dbReference type="ARBA" id="ARBA00023224"/>
    </source>
</evidence>
<dbReference type="Proteomes" id="UP000516160">
    <property type="component" value="Chromosome"/>
</dbReference>
<feature type="coiled-coil region" evidence="3">
    <location>
        <begin position="378"/>
        <end position="437"/>
    </location>
</feature>
<gene>
    <name evidence="6" type="ORF">HYG86_15150</name>
</gene>
<keyword evidence="3" id="KW-0175">Coiled coil</keyword>
<evidence type="ECO:0000313" key="7">
    <source>
        <dbReference type="Proteomes" id="UP000516160"/>
    </source>
</evidence>
<dbReference type="GO" id="GO:0016020">
    <property type="term" value="C:membrane"/>
    <property type="evidence" value="ECO:0007669"/>
    <property type="project" value="InterPro"/>
</dbReference>
<feature type="transmembrane region" description="Helical" evidence="4">
    <location>
        <begin position="12"/>
        <end position="32"/>
    </location>
</feature>
<dbReference type="Gene3D" id="6.10.340.10">
    <property type="match status" value="1"/>
</dbReference>
<keyword evidence="4" id="KW-0812">Transmembrane</keyword>
<evidence type="ECO:0000256" key="2">
    <source>
        <dbReference type="PROSITE-ProRule" id="PRU00284"/>
    </source>
</evidence>
<name>A0A7G9WBE6_ALKCA</name>
<dbReference type="Pfam" id="PF00015">
    <property type="entry name" value="MCPsignal"/>
    <property type="match status" value="1"/>
</dbReference>
<dbReference type="Gene3D" id="1.10.287.950">
    <property type="entry name" value="Methyl-accepting chemotaxis protein"/>
    <property type="match status" value="1"/>
</dbReference>
<evidence type="ECO:0000256" key="3">
    <source>
        <dbReference type="SAM" id="Coils"/>
    </source>
</evidence>
<dbReference type="InterPro" id="IPR029151">
    <property type="entry name" value="Sensor-like_sf"/>
</dbReference>
<evidence type="ECO:0000313" key="6">
    <source>
        <dbReference type="EMBL" id="QNO16008.1"/>
    </source>
</evidence>
<dbReference type="SUPFAM" id="SSF58104">
    <property type="entry name" value="Methyl-accepting chemotaxis protein (MCP) signaling domain"/>
    <property type="match status" value="1"/>
</dbReference>
<dbReference type="GO" id="GO:0007165">
    <property type="term" value="P:signal transduction"/>
    <property type="evidence" value="ECO:0007669"/>
    <property type="project" value="UniProtKB-KW"/>
</dbReference>
<dbReference type="PANTHER" id="PTHR32089">
    <property type="entry name" value="METHYL-ACCEPTING CHEMOTAXIS PROTEIN MCPB"/>
    <property type="match status" value="1"/>
</dbReference>
<keyword evidence="4" id="KW-0472">Membrane</keyword>
<sequence length="674" mass="73374">MKVLRGLKFKLVVVPIILLFVAVVGLGMNTVIGLQNSMFTQMENLGQDVARQIISELENKALTIELITEIIEEKISGTGKSVISNYNSLSNSYLAQLAGDLDIAEINWFNSQGEIIYSSIEEYVGWIAPEDHATLKFYNSSDDVFFEEVRQDSASDNFLKYGYVRGDNGYFVQLGVSANELQNLTDAFSFQSMMEKISEEDSIIFASIIGSDLTVIADNEVSEIGKVYDDEITIQAAQNREFAAERWFFEEGNVEVYELSIPLELNGDYIGALCLGLSMDSVNTAVKGALNRLILISILAFIIIGVILFSVANNSIKSINIVKENLKLMAQGNLRETNLPTKYLSKKDEISDMLLSLRETQVSLGGIIENVLGATKEVSELSEELSATSEQSSSASEEVARAIQEIASGAGEQAKDVENAVNETDMLNARIENIVDESNNLNDISVENKESIDTSLKDMQELLTATEESSKSSAEILRVIQASAQHSKEIESLASSIADIAAQTNLLALNASIEAARAGEAGKGFAVVAEEIRKLAETSNKTVADIKKITDISIENSSQSLNTVEQLNQAAGRQAELIRISDQNLNKISQNSNHLTELSAKLKEHCVAMDLSKESISSMLGNLSASAQENAAGSQQISASSQQQTASMEEIAKSSESLTQLALDLQKLVEKFLV</sequence>
<protein>
    <recommendedName>
        <fullName evidence="5">Methyl-accepting transducer domain-containing protein</fullName>
    </recommendedName>
</protein>
<keyword evidence="1 2" id="KW-0807">Transducer</keyword>
<evidence type="ECO:0000256" key="4">
    <source>
        <dbReference type="SAM" id="Phobius"/>
    </source>
</evidence>
<dbReference type="EMBL" id="CP058559">
    <property type="protein sequence ID" value="QNO16008.1"/>
    <property type="molecule type" value="Genomic_DNA"/>
</dbReference>
<dbReference type="PANTHER" id="PTHR32089:SF112">
    <property type="entry name" value="LYSOZYME-LIKE PROTEIN-RELATED"/>
    <property type="match status" value="1"/>
</dbReference>
<dbReference type="PROSITE" id="PS50111">
    <property type="entry name" value="CHEMOTAXIS_TRANSDUC_2"/>
    <property type="match status" value="1"/>
</dbReference>
<dbReference type="SMART" id="SM00283">
    <property type="entry name" value="MA"/>
    <property type="match status" value="1"/>
</dbReference>
<proteinExistence type="predicted"/>
<evidence type="ECO:0000259" key="5">
    <source>
        <dbReference type="PROSITE" id="PS50111"/>
    </source>
</evidence>